<accession>A0A068NNZ7</accession>
<reference evidence="1 2" key="1">
    <citation type="journal article" date="2014" name="PLoS ONE">
        <title>The first complete genome sequence of the class fimbriimonadia in the phylum armatimonadetes.</title>
        <authorList>
            <person name="Hu Z.Y."/>
            <person name="Wang Y.Z."/>
            <person name="Im W.T."/>
            <person name="Wang S.Y."/>
            <person name="Zhao G.P."/>
            <person name="Zheng H.J."/>
            <person name="Quan Z.X."/>
        </authorList>
    </citation>
    <scope>NUCLEOTIDE SEQUENCE [LARGE SCALE GENOMIC DNA]</scope>
    <source>
        <strain evidence="1">Gsoil 348</strain>
    </source>
</reference>
<gene>
    <name evidence="1" type="ORF">OP10G_1719</name>
</gene>
<protein>
    <submittedName>
        <fullName evidence="1">Uncharacterized protein</fullName>
    </submittedName>
</protein>
<organism evidence="1 2">
    <name type="scientific">Fimbriimonas ginsengisoli Gsoil 348</name>
    <dbReference type="NCBI Taxonomy" id="661478"/>
    <lineage>
        <taxon>Bacteria</taxon>
        <taxon>Bacillati</taxon>
        <taxon>Armatimonadota</taxon>
        <taxon>Fimbriimonadia</taxon>
        <taxon>Fimbriimonadales</taxon>
        <taxon>Fimbriimonadaceae</taxon>
        <taxon>Fimbriimonas</taxon>
    </lineage>
</organism>
<dbReference type="Proteomes" id="UP000027982">
    <property type="component" value="Chromosome"/>
</dbReference>
<dbReference type="HOGENOM" id="CLU_771060_0_0_0"/>
<proteinExistence type="predicted"/>
<sequence length="359" mass="40451">MIMPSWPPALSLRYTGRHMTWRQLLLTLQGEAETLPASPVRIAPLIMSQDPETLIERRGRAYTRLQSEKMSAEVWRVQTLKEIPGTVARESRHVESTFLLVQAGDGEVELISRADRDTYNHGARVLENVSFPLAQHPYLPVRAALDVTVRFMDQFGLPVQVMQHRSSVQMKKRTTLTHGPMLLNELDDSLKLNGAKLEGVRIRAINPLDGEECRLRLDDQCRLLIERWRLAEASPMDLNRLLVKESLASAEAVPILDDSQSEQARFLLFRTASGPAETLVRTLMNKFAQLPGVLVFPLDPGQSEAFKLIDFIAGVDCQIEPFGEGTIAATFNSRVGPSFLYRMRTLLRQISFDSYLVGN</sequence>
<name>A0A068NNZ7_FIMGI</name>
<evidence type="ECO:0000313" key="2">
    <source>
        <dbReference type="Proteomes" id="UP000027982"/>
    </source>
</evidence>
<evidence type="ECO:0000313" key="1">
    <source>
        <dbReference type="EMBL" id="AIE85087.1"/>
    </source>
</evidence>
<dbReference type="KEGG" id="fgi:OP10G_1719"/>
<keyword evidence="2" id="KW-1185">Reference proteome</keyword>
<dbReference type="EMBL" id="CP007139">
    <property type="protein sequence ID" value="AIE85087.1"/>
    <property type="molecule type" value="Genomic_DNA"/>
</dbReference>
<dbReference type="AlphaFoldDB" id="A0A068NNZ7"/>